<evidence type="ECO:0000256" key="6">
    <source>
        <dbReference type="ARBA" id="ARBA00040495"/>
    </source>
</evidence>
<keyword evidence="10" id="KW-1185">Reference proteome</keyword>
<evidence type="ECO:0000259" key="8">
    <source>
        <dbReference type="Pfam" id="PF00755"/>
    </source>
</evidence>
<dbReference type="InterPro" id="IPR023213">
    <property type="entry name" value="CAT-like_dom_sf"/>
</dbReference>
<dbReference type="InterPro" id="IPR042231">
    <property type="entry name" value="Cho/carn_acyl_trans_2"/>
</dbReference>
<proteinExistence type="inferred from homology"/>
<dbReference type="PROSITE" id="PS00440">
    <property type="entry name" value="ACYLTRANSF_C_2"/>
    <property type="match status" value="1"/>
</dbReference>
<feature type="domain" description="Choline/carnitine acyltransferase" evidence="8">
    <location>
        <begin position="2"/>
        <end position="595"/>
    </location>
</feature>
<accession>A0ABN7A710</accession>
<protein>
    <recommendedName>
        <fullName evidence="6">Choline O-acetyltransferase</fullName>
        <ecNumber evidence="5">2.3.1.6</ecNumber>
    </recommendedName>
</protein>
<evidence type="ECO:0000256" key="4">
    <source>
        <dbReference type="ARBA" id="ARBA00023315"/>
    </source>
</evidence>
<keyword evidence="2 7" id="KW-0808">Transferase</keyword>
<name>A0ABN7A710_9HEMI</name>
<dbReference type="Proteomes" id="UP001307889">
    <property type="component" value="Chromosome 1"/>
</dbReference>
<keyword evidence="4 7" id="KW-0012">Acyltransferase</keyword>
<evidence type="ECO:0000256" key="2">
    <source>
        <dbReference type="ARBA" id="ARBA00022679"/>
    </source>
</evidence>
<dbReference type="EMBL" id="AP028909">
    <property type="protein sequence ID" value="BES87905.1"/>
    <property type="molecule type" value="Genomic_DNA"/>
</dbReference>
<evidence type="ECO:0000256" key="7">
    <source>
        <dbReference type="RuleBase" id="RU003801"/>
    </source>
</evidence>
<dbReference type="InterPro" id="IPR000542">
    <property type="entry name" value="Carn_acyl_trans"/>
</dbReference>
<evidence type="ECO:0000313" key="9">
    <source>
        <dbReference type="EMBL" id="BES87905.1"/>
    </source>
</evidence>
<dbReference type="PANTHER" id="PTHR22589:SF14">
    <property type="entry name" value="CHOLINE O-ACETYLTRANSFERASE"/>
    <property type="match status" value="1"/>
</dbReference>
<dbReference type="InterPro" id="IPR039551">
    <property type="entry name" value="Cho/carn_acyl_trans"/>
</dbReference>
<reference evidence="9 10" key="1">
    <citation type="submission" date="2023-09" db="EMBL/GenBank/DDBJ databases">
        <title>Nesidiocoris tenuis whole genome shotgun sequence.</title>
        <authorList>
            <person name="Shibata T."/>
            <person name="Shimoda M."/>
            <person name="Kobayashi T."/>
            <person name="Uehara T."/>
        </authorList>
    </citation>
    <scope>NUCLEOTIDE SEQUENCE [LARGE SCALE GENOMIC DNA]</scope>
    <source>
        <strain evidence="9 10">Japan</strain>
    </source>
</reference>
<keyword evidence="3" id="KW-0530">Neurotransmitter biosynthesis</keyword>
<dbReference type="EC" id="2.3.1.6" evidence="5"/>
<organism evidence="9 10">
    <name type="scientific">Nesidiocoris tenuis</name>
    <dbReference type="NCBI Taxonomy" id="355587"/>
    <lineage>
        <taxon>Eukaryota</taxon>
        <taxon>Metazoa</taxon>
        <taxon>Ecdysozoa</taxon>
        <taxon>Arthropoda</taxon>
        <taxon>Hexapoda</taxon>
        <taxon>Insecta</taxon>
        <taxon>Pterygota</taxon>
        <taxon>Neoptera</taxon>
        <taxon>Paraneoptera</taxon>
        <taxon>Hemiptera</taxon>
        <taxon>Heteroptera</taxon>
        <taxon>Panheteroptera</taxon>
        <taxon>Cimicomorpha</taxon>
        <taxon>Miridae</taxon>
        <taxon>Dicyphina</taxon>
        <taxon>Nesidiocoris</taxon>
    </lineage>
</organism>
<dbReference type="Gene3D" id="3.30.559.10">
    <property type="entry name" value="Chloramphenicol acetyltransferase-like domain"/>
    <property type="match status" value="1"/>
</dbReference>
<evidence type="ECO:0000313" key="10">
    <source>
        <dbReference type="Proteomes" id="UP001307889"/>
    </source>
</evidence>
<sequence length="610" mass="68588">MGRYLDNLKPLLTESQFEKTRLLVQEFADPDGPGPKVQAELLSRREAMDNWAYDWWMKDMYTGIPLCLPINVSPGMVFPPRQLRGFTDIARYGARIINGLSQYKDKLDRREIPQERATSREKGQPLCMAQYYRLMTSYRVPGAEIDTIISTEPEGPSTDRHVIVACRNKFYALYLKRNGSVLSEEEIAGHILHILESKTEVLVPAIGLLTAQPRNIWAENRETLLKYEENRECMKLIENSIGLLCLDQNPLGDAFQRRGPARGARGMTAGTRDETNIAHQMLHGGGSVLNTANRWFDKTIQLIIGIDGVSGLCYEHSQSEAVAVLAVIENILDSCASLEPNDEPLVSANSALAELKWTEPPQLNRIINEAARFIDNLIDDLDFYVYRFDGYGKNFIKSCNCSPDAYIQMALQLAYYKLYGKLTATYESASTRRFHLGRVDCIRSATWETLQWVSAMAQSDGDPLNPTKRVTFSLIADSEKLALFDTAMKKQTEIMVDNILGQGVDIHLLGLKEQSKLMDMPMKLFNDESFRKINHFSLSTSQVATKSGFMGYGPVVPDGYGASYNIFGDHVIFCISAFYSSQMTSSPRFAQSLEEALSAMQSLHQTRPPP</sequence>
<dbReference type="Gene3D" id="3.30.559.70">
    <property type="entry name" value="Choline/Carnitine o-acyltransferase, domain 2"/>
    <property type="match status" value="1"/>
</dbReference>
<gene>
    <name evidence="9" type="ORF">NTJ_00703</name>
</gene>
<dbReference type="Pfam" id="PF00755">
    <property type="entry name" value="Carn_acyltransf"/>
    <property type="match status" value="1"/>
</dbReference>
<evidence type="ECO:0000256" key="3">
    <source>
        <dbReference type="ARBA" id="ARBA00022979"/>
    </source>
</evidence>
<evidence type="ECO:0000256" key="5">
    <source>
        <dbReference type="ARBA" id="ARBA00039091"/>
    </source>
</evidence>
<comment type="similarity">
    <text evidence="1 7">Belongs to the carnitine/choline acetyltransferase family.</text>
</comment>
<dbReference type="PANTHER" id="PTHR22589">
    <property type="entry name" value="CARNITINE O-ACYLTRANSFERASE"/>
    <property type="match status" value="1"/>
</dbReference>
<dbReference type="SUPFAM" id="SSF52777">
    <property type="entry name" value="CoA-dependent acyltransferases"/>
    <property type="match status" value="2"/>
</dbReference>
<evidence type="ECO:0000256" key="1">
    <source>
        <dbReference type="ARBA" id="ARBA00005232"/>
    </source>
</evidence>